<dbReference type="EMBL" id="CP000790">
    <property type="protein sequence ID" value="ABU74940.1"/>
    <property type="molecule type" value="Genomic_DNA"/>
</dbReference>
<evidence type="ECO:0000313" key="1">
    <source>
        <dbReference type="EMBL" id="ABU74940.1"/>
    </source>
</evidence>
<dbReference type="AlphaFoldDB" id="A7N7Y2"/>
<organism evidence="1 2">
    <name type="scientific">Vibrio campbellii (strain ATCC BAA-1116)</name>
    <dbReference type="NCBI Taxonomy" id="2902295"/>
    <lineage>
        <taxon>Bacteria</taxon>
        <taxon>Pseudomonadati</taxon>
        <taxon>Pseudomonadota</taxon>
        <taxon>Gammaproteobacteria</taxon>
        <taxon>Vibrionales</taxon>
        <taxon>Vibrionaceae</taxon>
        <taxon>Vibrio</taxon>
    </lineage>
</organism>
<gene>
    <name evidence="1" type="ordered locus">VIBHAR_07067</name>
</gene>
<dbReference type="Proteomes" id="UP000008152">
    <property type="component" value="Chromosome II"/>
</dbReference>
<accession>A7N7Y2</accession>
<dbReference type="KEGG" id="vha:VIBHAR_07067"/>
<evidence type="ECO:0000313" key="2">
    <source>
        <dbReference type="Proteomes" id="UP000008152"/>
    </source>
</evidence>
<name>A7N7Y2_VIBC1</name>
<dbReference type="PATRIC" id="fig|338187.36.peg.5893"/>
<sequence>MRNLFNLLLILSIFPINFALAKDSYAGKILRIQSEGIGDPYNTLYLDRDVINSPCKNSNQNNRFTIVNNAQQSTALAALMADKSITIMTTGVCNAADIETLNYIMIYADK</sequence>
<protein>
    <submittedName>
        <fullName evidence="1">Uncharacterized protein</fullName>
    </submittedName>
</protein>
<proteinExistence type="predicted"/>
<reference evidence="1 2" key="1">
    <citation type="submission" date="2007-08" db="EMBL/GenBank/DDBJ databases">
        <authorList>
            <consortium name="The Vibrio harveyi Genome Sequencing Project"/>
            <person name="Bassler B."/>
            <person name="Clifton S.W."/>
            <person name="Fulton L."/>
            <person name="Delehaunty K."/>
            <person name="Fronick C."/>
            <person name="Harrison M."/>
            <person name="Markivic C."/>
            <person name="Fulton R."/>
            <person name="Tin-Wollam A.-M."/>
            <person name="Shah N."/>
            <person name="Pepin K."/>
            <person name="Nash W."/>
            <person name="Thiruvilangam P."/>
            <person name="Bhonagiri V."/>
            <person name="Waters C."/>
            <person name="Tu K.C."/>
            <person name="Irgon J."/>
            <person name="Wilson R.K."/>
        </authorList>
    </citation>
    <scope>NUCLEOTIDE SEQUENCE [LARGE SCALE GENOMIC DNA]</scope>
    <source>
        <strain evidence="2">ATCC BAA-1116 / BB120</strain>
    </source>
</reference>